<dbReference type="Proteomes" id="UP000009100">
    <property type="component" value="Chromosome 1"/>
</dbReference>
<evidence type="ECO:0000313" key="1">
    <source>
        <dbReference type="EMBL" id="CAV18394.1"/>
    </source>
</evidence>
<protein>
    <submittedName>
        <fullName evidence="1">Uncharacterized protein</fullName>
    </submittedName>
</protein>
<reference evidence="1 2" key="1">
    <citation type="submission" date="2009-02" db="EMBL/GenBank/DDBJ databases">
        <title>Vibrio splendidus str. LGP32 complete genome.</title>
        <authorList>
            <person name="Mazel D."/>
            <person name="Le Roux F."/>
        </authorList>
    </citation>
    <scope>NUCLEOTIDE SEQUENCE [LARGE SCALE GENOMIC DNA]</scope>
    <source>
        <strain evidence="1 2">LGP32</strain>
    </source>
</reference>
<name>B7VN45_VIBA3</name>
<gene>
    <name evidence="1" type="ordered locus">VS_1256</name>
</gene>
<dbReference type="HOGENOM" id="CLU_3031310_0_0_6"/>
<evidence type="ECO:0000313" key="2">
    <source>
        <dbReference type="Proteomes" id="UP000009100"/>
    </source>
</evidence>
<organism evidence="1 2">
    <name type="scientific">Vibrio atlanticus (strain LGP32)</name>
    <name type="common">Vibrio splendidus (strain Mel32)</name>
    <dbReference type="NCBI Taxonomy" id="575788"/>
    <lineage>
        <taxon>Bacteria</taxon>
        <taxon>Pseudomonadati</taxon>
        <taxon>Pseudomonadota</taxon>
        <taxon>Gammaproteobacteria</taxon>
        <taxon>Vibrionales</taxon>
        <taxon>Vibrionaceae</taxon>
        <taxon>Vibrio</taxon>
    </lineage>
</organism>
<dbReference type="EMBL" id="FM954972">
    <property type="protein sequence ID" value="CAV18394.1"/>
    <property type="molecule type" value="Genomic_DNA"/>
</dbReference>
<accession>B7VN45</accession>
<sequence>MDGESVIGVLKAFHFRERLSAFISGFQVFIIEVPSCGTSERFGFYLVVDSSNHTK</sequence>
<proteinExistence type="predicted"/>
<dbReference type="AlphaFoldDB" id="B7VN45"/>
<dbReference type="KEGG" id="vsp:VS_1256"/>